<name>A0ABN9U8N0_9DINO</name>
<evidence type="ECO:0000313" key="2">
    <source>
        <dbReference type="Proteomes" id="UP001189429"/>
    </source>
</evidence>
<evidence type="ECO:0008006" key="3">
    <source>
        <dbReference type="Google" id="ProtNLM"/>
    </source>
</evidence>
<reference evidence="1" key="1">
    <citation type="submission" date="2023-10" db="EMBL/GenBank/DDBJ databases">
        <authorList>
            <person name="Chen Y."/>
            <person name="Shah S."/>
            <person name="Dougan E. K."/>
            <person name="Thang M."/>
            <person name="Chan C."/>
        </authorList>
    </citation>
    <scope>NUCLEOTIDE SEQUENCE [LARGE SCALE GENOMIC DNA]</scope>
</reference>
<gene>
    <name evidence="1" type="ORF">PCOR1329_LOCUS46240</name>
</gene>
<comment type="caution">
    <text evidence="1">The sequence shown here is derived from an EMBL/GenBank/DDBJ whole genome shotgun (WGS) entry which is preliminary data.</text>
</comment>
<sequence>MVLHACADLGYQLKDLHWKNIGITADQALIIFDFEICQHSPGERPSEKYDEAVARRHTSFRGFLQEHGSTHWAPNYVAMCGYSREGLVEPLPHLVANGVRRFRRAQEYSGGDFDVAASD</sequence>
<dbReference type="EMBL" id="CAUYUJ010015560">
    <property type="protein sequence ID" value="CAK0855522.1"/>
    <property type="molecule type" value="Genomic_DNA"/>
</dbReference>
<accession>A0ABN9U8N0</accession>
<protein>
    <recommendedName>
        <fullName evidence="3">Protein kinase domain-containing protein</fullName>
    </recommendedName>
</protein>
<keyword evidence="2" id="KW-1185">Reference proteome</keyword>
<proteinExistence type="predicted"/>
<dbReference type="Proteomes" id="UP001189429">
    <property type="component" value="Unassembled WGS sequence"/>
</dbReference>
<organism evidence="1 2">
    <name type="scientific">Prorocentrum cordatum</name>
    <dbReference type="NCBI Taxonomy" id="2364126"/>
    <lineage>
        <taxon>Eukaryota</taxon>
        <taxon>Sar</taxon>
        <taxon>Alveolata</taxon>
        <taxon>Dinophyceae</taxon>
        <taxon>Prorocentrales</taxon>
        <taxon>Prorocentraceae</taxon>
        <taxon>Prorocentrum</taxon>
    </lineage>
</organism>
<evidence type="ECO:0000313" key="1">
    <source>
        <dbReference type="EMBL" id="CAK0855522.1"/>
    </source>
</evidence>